<dbReference type="GO" id="GO:0043176">
    <property type="term" value="F:amine binding"/>
    <property type="evidence" value="ECO:0007669"/>
    <property type="project" value="InterPro"/>
</dbReference>
<dbReference type="InterPro" id="IPR012674">
    <property type="entry name" value="Calycin"/>
</dbReference>
<feature type="non-terminal residue" evidence="1">
    <location>
        <position position="1"/>
    </location>
</feature>
<organism evidence="1">
    <name type="scientific">Amblyomma maculatum</name>
    <name type="common">Gulf Coast tick</name>
    <dbReference type="NCBI Taxonomy" id="34609"/>
    <lineage>
        <taxon>Eukaryota</taxon>
        <taxon>Metazoa</taxon>
        <taxon>Ecdysozoa</taxon>
        <taxon>Arthropoda</taxon>
        <taxon>Chelicerata</taxon>
        <taxon>Arachnida</taxon>
        <taxon>Acari</taxon>
        <taxon>Parasitiformes</taxon>
        <taxon>Ixodida</taxon>
        <taxon>Ixodoidea</taxon>
        <taxon>Ixodidae</taxon>
        <taxon>Amblyomminae</taxon>
        <taxon>Amblyomma</taxon>
    </lineage>
</organism>
<dbReference type="SUPFAM" id="SSF50814">
    <property type="entry name" value="Lipocalins"/>
    <property type="match status" value="1"/>
</dbReference>
<name>G3MI01_AMBMU</name>
<dbReference type="GO" id="GO:0030682">
    <property type="term" value="P:symbiont-mediated perturbation of host defenses"/>
    <property type="evidence" value="ECO:0007669"/>
    <property type="project" value="InterPro"/>
</dbReference>
<sequence length="264" mass="31212">SRPLQGSVLLFWKKTVSISDYRLKASDRSLPAYVVRVLNIWKRMTRFIGPCVLLLVISIFLFDKVTSKMGRSSTPFEEKESNFPYQNIRAALNIRGKVFVVSRNYGTSTKHRCLYSQRANVYSTTNYRFILGSTTAYKRMFLIKFSMRLELLKTGHHKHYNAVMFKQREADPGKLVKLMYMNRKKTCFIFVNNRSSGHERPKCQLMRPARHAHQPLPGDCRRVYNQNCHGEKIRLYRPWCQLLPERWYSSYKNKQKKSYSKKAE</sequence>
<evidence type="ECO:0000313" key="1">
    <source>
        <dbReference type="EMBL" id="AEO33119.1"/>
    </source>
</evidence>
<reference evidence="1" key="1">
    <citation type="journal article" date="2011" name="PLoS ONE">
        <title>A deep insight into the sialotranscriptome of the gulf coast tick, Amblyomma maculatum.</title>
        <authorList>
            <person name="Karim S."/>
            <person name="Singh P."/>
            <person name="Ribeiro J.M."/>
        </authorList>
    </citation>
    <scope>NUCLEOTIDE SEQUENCE</scope>
    <source>
        <tissue evidence="1">Salivary gland</tissue>
    </source>
</reference>
<accession>G3MI01</accession>
<dbReference type="AlphaFoldDB" id="G3MI01"/>
<dbReference type="Pfam" id="PF02098">
    <property type="entry name" value="His_binding"/>
    <property type="match status" value="1"/>
</dbReference>
<dbReference type="InterPro" id="IPR002970">
    <property type="entry name" value="Tick_his-bd"/>
</dbReference>
<proteinExistence type="evidence at transcript level"/>
<dbReference type="EMBL" id="JO841502">
    <property type="protein sequence ID" value="AEO33119.1"/>
    <property type="molecule type" value="mRNA"/>
</dbReference>
<protein>
    <submittedName>
        <fullName evidence="1">Uncharacterized protein</fullName>
    </submittedName>
</protein>
<dbReference type="Gene3D" id="2.40.128.20">
    <property type="match status" value="1"/>
</dbReference>